<dbReference type="EMBL" id="CP011925">
    <property type="protein sequence ID" value="ATD09856.1"/>
    <property type="molecule type" value="Genomic_DNA"/>
</dbReference>
<protein>
    <submittedName>
        <fullName evidence="1">Uncharacterized protein</fullName>
    </submittedName>
</protein>
<proteinExistence type="predicted"/>
<evidence type="ECO:0000313" key="2">
    <source>
        <dbReference type="Proteomes" id="UP000016521"/>
    </source>
</evidence>
<organism evidence="1 2">
    <name type="scientific">Pseudoalteromonas piscicida</name>
    <dbReference type="NCBI Taxonomy" id="43662"/>
    <lineage>
        <taxon>Bacteria</taxon>
        <taxon>Pseudomonadati</taxon>
        <taxon>Pseudomonadota</taxon>
        <taxon>Gammaproteobacteria</taxon>
        <taxon>Alteromonadales</taxon>
        <taxon>Pseudoalteromonadaceae</taxon>
        <taxon>Pseudoalteromonas</taxon>
    </lineage>
</organism>
<dbReference type="Proteomes" id="UP000016521">
    <property type="component" value="Chromosome II"/>
</dbReference>
<reference evidence="1 2" key="1">
    <citation type="submission" date="2015-06" db="EMBL/GenBank/DDBJ databases">
        <authorList>
            <person name="Xie B.-B."/>
            <person name="Rong J.-C."/>
            <person name="Qin Q.-L."/>
            <person name="Zhang Y.-Z."/>
        </authorList>
    </citation>
    <scope>NUCLEOTIDE SEQUENCE [LARGE SCALE GENOMIC DNA]</scope>
    <source>
        <strain evidence="1 2">JCM 20779</strain>
    </source>
</reference>
<sequence length="41" mass="4718">MDAQAKIGIAIGAIRYRQNIYNNFANLMNFYSNLFVRVSYG</sequence>
<keyword evidence="2" id="KW-1185">Reference proteome</keyword>
<evidence type="ECO:0000313" key="1">
    <source>
        <dbReference type="EMBL" id="ATD09856.1"/>
    </source>
</evidence>
<accession>A0ABN5CSC0</accession>
<name>A0ABN5CSC0_PSEO7</name>
<gene>
    <name evidence="1" type="ORF">PPIS_b0759</name>
</gene>